<evidence type="ECO:0000313" key="5">
    <source>
        <dbReference type="Proteomes" id="UP000626148"/>
    </source>
</evidence>
<dbReference type="PANTHER" id="PTHR21666:SF270">
    <property type="entry name" value="MUREIN HYDROLASE ACTIVATOR ENVC"/>
    <property type="match status" value="1"/>
</dbReference>
<keyword evidence="1" id="KW-0175">Coiled coil</keyword>
<evidence type="ECO:0000256" key="2">
    <source>
        <dbReference type="SAM" id="SignalP"/>
    </source>
</evidence>
<reference evidence="4" key="1">
    <citation type="journal article" date="2014" name="Int. J. Syst. Evol. Microbiol.">
        <title>Complete genome sequence of Corynebacterium casei LMG S-19264T (=DSM 44701T), isolated from a smear-ripened cheese.</title>
        <authorList>
            <consortium name="US DOE Joint Genome Institute (JGI-PGF)"/>
            <person name="Walter F."/>
            <person name="Albersmeier A."/>
            <person name="Kalinowski J."/>
            <person name="Ruckert C."/>
        </authorList>
    </citation>
    <scope>NUCLEOTIDE SEQUENCE</scope>
    <source>
        <strain evidence="4">KCTC 22169</strain>
    </source>
</reference>
<comment type="caution">
    <text evidence="4">The sequence shown here is derived from an EMBL/GenBank/DDBJ whole genome shotgun (WGS) entry which is preliminary data.</text>
</comment>
<feature type="signal peptide" evidence="2">
    <location>
        <begin position="1"/>
        <end position="27"/>
    </location>
</feature>
<dbReference type="EMBL" id="BMXR01000002">
    <property type="protein sequence ID" value="GGX46100.1"/>
    <property type="molecule type" value="Genomic_DNA"/>
</dbReference>
<dbReference type="GO" id="GO:0004222">
    <property type="term" value="F:metalloendopeptidase activity"/>
    <property type="evidence" value="ECO:0007669"/>
    <property type="project" value="TreeGrafter"/>
</dbReference>
<dbReference type="InterPro" id="IPR011055">
    <property type="entry name" value="Dup_hybrid_motif"/>
</dbReference>
<dbReference type="Pfam" id="PF01551">
    <property type="entry name" value="Peptidase_M23"/>
    <property type="match status" value="1"/>
</dbReference>
<feature type="domain" description="M23ase beta-sheet core" evidence="3">
    <location>
        <begin position="288"/>
        <end position="381"/>
    </location>
</feature>
<dbReference type="RefSeq" id="WP_189607522.1">
    <property type="nucleotide sequence ID" value="NZ_BMXR01000002.1"/>
</dbReference>
<dbReference type="SUPFAM" id="SSF51261">
    <property type="entry name" value="Duplicated hybrid motif"/>
    <property type="match status" value="1"/>
</dbReference>
<evidence type="ECO:0000259" key="3">
    <source>
        <dbReference type="Pfam" id="PF01551"/>
    </source>
</evidence>
<evidence type="ECO:0000313" key="4">
    <source>
        <dbReference type="EMBL" id="GGX46100.1"/>
    </source>
</evidence>
<evidence type="ECO:0000256" key="1">
    <source>
        <dbReference type="SAM" id="Coils"/>
    </source>
</evidence>
<dbReference type="CDD" id="cd12797">
    <property type="entry name" value="M23_peptidase"/>
    <property type="match status" value="1"/>
</dbReference>
<gene>
    <name evidence="4" type="primary">yibP</name>
    <name evidence="4" type="ORF">GCM10007392_11430</name>
</gene>
<dbReference type="SUPFAM" id="SSF90257">
    <property type="entry name" value="Myosin rod fragments"/>
    <property type="match status" value="1"/>
</dbReference>
<dbReference type="Gene3D" id="6.10.250.3150">
    <property type="match status" value="1"/>
</dbReference>
<dbReference type="PANTHER" id="PTHR21666">
    <property type="entry name" value="PEPTIDASE-RELATED"/>
    <property type="match status" value="1"/>
</dbReference>
<dbReference type="AlphaFoldDB" id="A0A918K346"/>
<sequence>MSRFFSFSVRLSLTLAVVGAVAVSVQAEDDLSLKQRELEQLQGQIQSLQAEAKERQAEVSEQRQALEETERKLGEQTRQLRATEARLAEARSRLDELGAEQRRLEQQLDDQREAMADLLRLAYKQNNQPLIKLLLSGRRPEALARQMHYFAILNEDQNAQLRRWIEQSERLAEVIDEQQSLTERLEADKQLLVDTREELAAQKNRRAQILANLEEEAEAVEQQLARKQAEQAQLNELVDRMEAELADLSLEFPEGIDMAEVKGKLPWPLEGRIRANYGTPINGSRLRWQGWLIGGDSGAEVQAVHHGRVVFADWLNGFGLLVILDHGDGMMSLYGRNQSLLRTVGEWVNAGDVISEVGLSGGFSEPGLYFELRRNGQPENPANWLKKR</sequence>
<keyword evidence="2" id="KW-0732">Signal</keyword>
<accession>A0A918K346</accession>
<organism evidence="4 5">
    <name type="scientific">Saccharospirillum salsuginis</name>
    <dbReference type="NCBI Taxonomy" id="418750"/>
    <lineage>
        <taxon>Bacteria</taxon>
        <taxon>Pseudomonadati</taxon>
        <taxon>Pseudomonadota</taxon>
        <taxon>Gammaproteobacteria</taxon>
        <taxon>Oceanospirillales</taxon>
        <taxon>Saccharospirillaceae</taxon>
        <taxon>Saccharospirillum</taxon>
    </lineage>
</organism>
<dbReference type="FunFam" id="2.70.70.10:FF:000003">
    <property type="entry name" value="Murein hydrolase activator EnvC"/>
    <property type="match status" value="1"/>
</dbReference>
<dbReference type="Gene3D" id="2.70.70.10">
    <property type="entry name" value="Glucose Permease (Domain IIA)"/>
    <property type="match status" value="1"/>
</dbReference>
<feature type="coiled-coil region" evidence="1">
    <location>
        <begin position="24"/>
        <end position="121"/>
    </location>
</feature>
<feature type="chain" id="PRO_5037087900" description="M23ase beta-sheet core domain-containing protein" evidence="2">
    <location>
        <begin position="28"/>
        <end position="388"/>
    </location>
</feature>
<name>A0A918K346_9GAMM</name>
<feature type="coiled-coil region" evidence="1">
    <location>
        <begin position="182"/>
        <end position="251"/>
    </location>
</feature>
<dbReference type="InterPro" id="IPR050570">
    <property type="entry name" value="Cell_wall_metabolism_enzyme"/>
</dbReference>
<proteinExistence type="predicted"/>
<reference evidence="4" key="2">
    <citation type="submission" date="2020-09" db="EMBL/GenBank/DDBJ databases">
        <authorList>
            <person name="Sun Q."/>
            <person name="Kim S."/>
        </authorList>
    </citation>
    <scope>NUCLEOTIDE SEQUENCE</scope>
    <source>
        <strain evidence="4">KCTC 22169</strain>
    </source>
</reference>
<keyword evidence="5" id="KW-1185">Reference proteome</keyword>
<dbReference type="Proteomes" id="UP000626148">
    <property type="component" value="Unassembled WGS sequence"/>
</dbReference>
<dbReference type="InterPro" id="IPR016047">
    <property type="entry name" value="M23ase_b-sheet_dom"/>
</dbReference>
<protein>
    <recommendedName>
        <fullName evidence="3">M23ase beta-sheet core domain-containing protein</fullName>
    </recommendedName>
</protein>